<dbReference type="PANTHER" id="PTHR30047:SF7">
    <property type="entry name" value="HIGH-AFFINITY CHOLINE TRANSPORT PROTEIN"/>
    <property type="match status" value="1"/>
</dbReference>
<dbReference type="PANTHER" id="PTHR30047">
    <property type="entry name" value="HIGH-AFFINITY CHOLINE TRANSPORT PROTEIN-RELATED"/>
    <property type="match status" value="1"/>
</dbReference>
<dbReference type="Pfam" id="PF02028">
    <property type="entry name" value="BCCT"/>
    <property type="match status" value="1"/>
</dbReference>
<dbReference type="NCBIfam" id="TIGR00842">
    <property type="entry name" value="bcct"/>
    <property type="match status" value="1"/>
</dbReference>
<evidence type="ECO:0000256" key="5">
    <source>
        <dbReference type="ARBA" id="ARBA00022692"/>
    </source>
</evidence>
<evidence type="ECO:0000256" key="4">
    <source>
        <dbReference type="ARBA" id="ARBA00022475"/>
    </source>
</evidence>
<dbReference type="EMBL" id="JAHLQO010000001">
    <property type="protein sequence ID" value="MBU5668399.1"/>
    <property type="molecule type" value="Genomic_DNA"/>
</dbReference>
<feature type="transmembrane region" description="Helical" evidence="8">
    <location>
        <begin position="469"/>
        <end position="489"/>
    </location>
</feature>
<evidence type="ECO:0000256" key="2">
    <source>
        <dbReference type="ARBA" id="ARBA00005658"/>
    </source>
</evidence>
<keyword evidence="5 8" id="KW-0812">Transmembrane</keyword>
<accession>A0ABS6FE19</accession>
<dbReference type="InterPro" id="IPR000060">
    <property type="entry name" value="BCCT_transptr"/>
</dbReference>
<comment type="caution">
    <text evidence="9">The sequence shown here is derived from an EMBL/GenBank/DDBJ whole genome shotgun (WGS) entry which is preliminary data.</text>
</comment>
<keyword evidence="3" id="KW-0813">Transport</keyword>
<gene>
    <name evidence="9" type="ORF">KQI68_00945</name>
</gene>
<keyword evidence="10" id="KW-1185">Reference proteome</keyword>
<feature type="transmembrane region" description="Helical" evidence="8">
    <location>
        <begin position="91"/>
        <end position="112"/>
    </location>
</feature>
<organism evidence="9 10">
    <name type="scientific">Peptoniphilus ovalis</name>
    <dbReference type="NCBI Taxonomy" id="2841503"/>
    <lineage>
        <taxon>Bacteria</taxon>
        <taxon>Bacillati</taxon>
        <taxon>Bacillota</taxon>
        <taxon>Tissierellia</taxon>
        <taxon>Tissierellales</taxon>
        <taxon>Peptoniphilaceae</taxon>
        <taxon>Peptoniphilus</taxon>
    </lineage>
</organism>
<feature type="transmembrane region" description="Helical" evidence="8">
    <location>
        <begin position="52"/>
        <end position="71"/>
    </location>
</feature>
<proteinExistence type="inferred from homology"/>
<evidence type="ECO:0000256" key="3">
    <source>
        <dbReference type="ARBA" id="ARBA00022448"/>
    </source>
</evidence>
<feature type="transmembrane region" description="Helical" evidence="8">
    <location>
        <begin position="141"/>
        <end position="164"/>
    </location>
</feature>
<sequence length="520" mass="57708">MKKKTRRIFSEHFVYFLSLGFLSILVLMGIAIPEPYQKVTELLRNKITTNFGWFYLLLVTGILFFCVYLILSPIGQIRLGEPDSRPEHGTLSWIAMMFSAGMGIGLVFYGAAEPLSHFAKMTPIAPAGSREALADSFRFTFFHWGIHAWAVYAIIGLALAYFGFRKQEKYLLSVTLKPILGNHSEGIIGKSIDIVTIIATVIGVATTLGFGAAQINGGLSYLFKIPNNIVLQIIIIIIATALFIMSALSGLGKGVKILSNINLILAIGLLAIAIVVGPTVQIFDNMTESIGGYLQNFFRMSFRSAAFDGTKREWINTWTIFYWAWWISWSPFVGVFIARISKGRTIREFLTVVLLIPTLLSFLWFSAFGTLSTHVQNMGIDLRSFATEEVLFATFNNYFGGTILSLISIILVVTFFVTSADSATYVLAMLSEDGDLLPTGRKKVIWGILLAAIAIVLLFSGGLTALENTLIIVALPFSLVIILIVLSLLKELYHEKNKMGLKIKPERLPKKDQPFKSYDD</sequence>
<evidence type="ECO:0000256" key="6">
    <source>
        <dbReference type="ARBA" id="ARBA00022989"/>
    </source>
</evidence>
<keyword evidence="6 8" id="KW-1133">Transmembrane helix</keyword>
<feature type="transmembrane region" description="Helical" evidence="8">
    <location>
        <begin position="194"/>
        <end position="217"/>
    </location>
</feature>
<feature type="transmembrane region" description="Helical" evidence="8">
    <location>
        <begin position="349"/>
        <end position="368"/>
    </location>
</feature>
<evidence type="ECO:0000313" key="10">
    <source>
        <dbReference type="Proteomes" id="UP000783742"/>
    </source>
</evidence>
<evidence type="ECO:0000256" key="1">
    <source>
        <dbReference type="ARBA" id="ARBA00004651"/>
    </source>
</evidence>
<feature type="transmembrane region" description="Helical" evidence="8">
    <location>
        <begin position="320"/>
        <end position="337"/>
    </location>
</feature>
<dbReference type="Proteomes" id="UP000783742">
    <property type="component" value="Unassembled WGS sequence"/>
</dbReference>
<evidence type="ECO:0000313" key="9">
    <source>
        <dbReference type="EMBL" id="MBU5668399.1"/>
    </source>
</evidence>
<comment type="subcellular location">
    <subcellularLocation>
        <location evidence="1">Cell membrane</location>
        <topology evidence="1">Multi-pass membrane protein</topology>
    </subcellularLocation>
</comment>
<keyword evidence="4" id="KW-1003">Cell membrane</keyword>
<evidence type="ECO:0000256" key="7">
    <source>
        <dbReference type="ARBA" id="ARBA00023136"/>
    </source>
</evidence>
<feature type="transmembrane region" description="Helical" evidence="8">
    <location>
        <begin position="398"/>
        <end position="423"/>
    </location>
</feature>
<keyword evidence="7 8" id="KW-0472">Membrane</keyword>
<reference evidence="9 10" key="1">
    <citation type="submission" date="2021-06" db="EMBL/GenBank/DDBJ databases">
        <authorList>
            <person name="Sun Q."/>
            <person name="Li D."/>
        </authorList>
    </citation>
    <scope>NUCLEOTIDE SEQUENCE [LARGE SCALE GENOMIC DNA]</scope>
    <source>
        <strain evidence="9 10">MSJ-1</strain>
    </source>
</reference>
<dbReference type="RefSeq" id="WP_216548127.1">
    <property type="nucleotide sequence ID" value="NZ_JAHLQO010000001.1"/>
</dbReference>
<evidence type="ECO:0000256" key="8">
    <source>
        <dbReference type="SAM" id="Phobius"/>
    </source>
</evidence>
<feature type="transmembrane region" description="Helical" evidence="8">
    <location>
        <begin position="444"/>
        <end position="463"/>
    </location>
</feature>
<feature type="transmembrane region" description="Helical" evidence="8">
    <location>
        <begin position="263"/>
        <end position="283"/>
    </location>
</feature>
<feature type="transmembrane region" description="Helical" evidence="8">
    <location>
        <begin position="229"/>
        <end position="251"/>
    </location>
</feature>
<name>A0ABS6FE19_9FIRM</name>
<protein>
    <submittedName>
        <fullName evidence="9">BCCT family transporter</fullName>
    </submittedName>
</protein>
<comment type="similarity">
    <text evidence="2">Belongs to the BCCT transporter (TC 2.A.15) family.</text>
</comment>
<feature type="transmembrane region" description="Helical" evidence="8">
    <location>
        <begin position="12"/>
        <end position="32"/>
    </location>
</feature>